<dbReference type="GO" id="GO:0016757">
    <property type="term" value="F:glycosyltransferase activity"/>
    <property type="evidence" value="ECO:0007669"/>
    <property type="project" value="UniProtKB-KW"/>
</dbReference>
<dbReference type="EMBL" id="QHHQ01000001">
    <property type="protein sequence ID" value="RAI03550.1"/>
    <property type="molecule type" value="Genomic_DNA"/>
</dbReference>
<reference evidence="2 3" key="1">
    <citation type="submission" date="2018-05" db="EMBL/GenBank/DDBJ databases">
        <title>Acuticoccus sediminis sp. nov., isolated from deep-sea sediment of Indian Ocean.</title>
        <authorList>
            <person name="Liu X."/>
            <person name="Lai Q."/>
            <person name="Du Y."/>
            <person name="Sun F."/>
            <person name="Zhang X."/>
            <person name="Wang S."/>
            <person name="Shao Z."/>
        </authorList>
    </citation>
    <scope>NUCLEOTIDE SEQUENCE [LARGE SCALE GENOMIC DNA]</scope>
    <source>
        <strain evidence="2 3">PTG4-2</strain>
    </source>
</reference>
<accession>A0A8B2NXX6</accession>
<dbReference type="Gene3D" id="3.40.50.2020">
    <property type="match status" value="1"/>
</dbReference>
<gene>
    <name evidence="2" type="ORF">DLJ53_03395</name>
</gene>
<feature type="domain" description="Phosphoribosyltransferase" evidence="1">
    <location>
        <begin position="67"/>
        <end position="196"/>
    </location>
</feature>
<dbReference type="Pfam" id="PF00156">
    <property type="entry name" value="Pribosyltran"/>
    <property type="match status" value="1"/>
</dbReference>
<dbReference type="PANTHER" id="PTHR43218">
    <property type="entry name" value="PHOSPHORIBOSYLTRANSFERASE-RELATED"/>
    <property type="match status" value="1"/>
</dbReference>
<dbReference type="AlphaFoldDB" id="A0A8B2NXX6"/>
<comment type="caution">
    <text evidence="2">The sequence shown here is derived from an EMBL/GenBank/DDBJ whole genome shotgun (WGS) entry which is preliminary data.</text>
</comment>
<keyword evidence="2" id="KW-0808">Transferase</keyword>
<proteinExistence type="predicted"/>
<name>A0A8B2NXX6_9HYPH</name>
<evidence type="ECO:0000313" key="2">
    <source>
        <dbReference type="EMBL" id="RAI03550.1"/>
    </source>
</evidence>
<dbReference type="InterPro" id="IPR029057">
    <property type="entry name" value="PRTase-like"/>
</dbReference>
<sequence length="230" mass="24416">MAPHEVWQTLYPPGTFPQGGAGEYDTVYPGTLPDGRQIALPIRELPDSGGTRAVASLIVHQAAFEVEDALTAVMAERLASFAPDVIVAVPSLGITLGQAVARRLGHTRMVALGTTRKFWYDGALSEPSSSISSRGSPKTLYIDPRMLPVLHGRRIAVVDDVVSTGSSFGAVLRLLAKAGLAPVALAVAMAQTERWRDLPELRAPVVSAFATPGLVRAPSGRWTAEATPER</sequence>
<dbReference type="PANTHER" id="PTHR43218:SF1">
    <property type="entry name" value="PHOSPHORIBOSYLTRANSFERASE"/>
    <property type="match status" value="1"/>
</dbReference>
<dbReference type="NCBIfam" id="NF004689">
    <property type="entry name" value="PRK06031.1"/>
    <property type="match status" value="1"/>
</dbReference>
<dbReference type="InterPro" id="IPR000836">
    <property type="entry name" value="PRTase_dom"/>
</dbReference>
<protein>
    <submittedName>
        <fullName evidence="2">Phosphoribosyltransferase</fullName>
    </submittedName>
</protein>
<keyword evidence="2" id="KW-0328">Glycosyltransferase</keyword>
<dbReference type="Proteomes" id="UP000249590">
    <property type="component" value="Unassembled WGS sequence"/>
</dbReference>
<evidence type="ECO:0000259" key="1">
    <source>
        <dbReference type="Pfam" id="PF00156"/>
    </source>
</evidence>
<dbReference type="SUPFAM" id="SSF53271">
    <property type="entry name" value="PRTase-like"/>
    <property type="match status" value="1"/>
</dbReference>
<dbReference type="OrthoDB" id="7060065at2"/>
<evidence type="ECO:0000313" key="3">
    <source>
        <dbReference type="Proteomes" id="UP000249590"/>
    </source>
</evidence>
<dbReference type="CDD" id="cd06223">
    <property type="entry name" value="PRTases_typeI"/>
    <property type="match status" value="1"/>
</dbReference>
<organism evidence="2 3">
    <name type="scientific">Acuticoccus sediminis</name>
    <dbReference type="NCBI Taxonomy" id="2184697"/>
    <lineage>
        <taxon>Bacteria</taxon>
        <taxon>Pseudomonadati</taxon>
        <taxon>Pseudomonadota</taxon>
        <taxon>Alphaproteobacteria</taxon>
        <taxon>Hyphomicrobiales</taxon>
        <taxon>Amorphaceae</taxon>
        <taxon>Acuticoccus</taxon>
    </lineage>
</organism>
<keyword evidence="3" id="KW-1185">Reference proteome</keyword>